<keyword evidence="1" id="KW-0472">Membrane</keyword>
<dbReference type="HOGENOM" id="CLU_2811957_0_0_1"/>
<protein>
    <submittedName>
        <fullName evidence="2">Uncharacterized protein</fullName>
    </submittedName>
</protein>
<dbReference type="Proteomes" id="UP000054337">
    <property type="component" value="Unassembled WGS sequence"/>
</dbReference>
<organism evidence="2 3">
    <name type="scientific">Bipolaris victoriae (strain FI3)</name>
    <name type="common">Victoria blight of oats agent</name>
    <name type="synonym">Cochliobolus victoriae</name>
    <dbReference type="NCBI Taxonomy" id="930091"/>
    <lineage>
        <taxon>Eukaryota</taxon>
        <taxon>Fungi</taxon>
        <taxon>Dikarya</taxon>
        <taxon>Ascomycota</taxon>
        <taxon>Pezizomycotina</taxon>
        <taxon>Dothideomycetes</taxon>
        <taxon>Pleosporomycetidae</taxon>
        <taxon>Pleosporales</taxon>
        <taxon>Pleosporineae</taxon>
        <taxon>Pleosporaceae</taxon>
        <taxon>Bipolaris</taxon>
    </lineage>
</organism>
<evidence type="ECO:0000256" key="1">
    <source>
        <dbReference type="SAM" id="Phobius"/>
    </source>
</evidence>
<dbReference type="RefSeq" id="XP_014552494.1">
    <property type="nucleotide sequence ID" value="XM_014697008.1"/>
</dbReference>
<dbReference type="EMBL" id="KI968799">
    <property type="protein sequence ID" value="EUN22919.1"/>
    <property type="molecule type" value="Genomic_DNA"/>
</dbReference>
<evidence type="ECO:0000313" key="2">
    <source>
        <dbReference type="EMBL" id="EUN22919.1"/>
    </source>
</evidence>
<evidence type="ECO:0000313" key="3">
    <source>
        <dbReference type="Proteomes" id="UP000054337"/>
    </source>
</evidence>
<keyword evidence="3" id="KW-1185">Reference proteome</keyword>
<feature type="transmembrane region" description="Helical" evidence="1">
    <location>
        <begin position="30"/>
        <end position="51"/>
    </location>
</feature>
<keyword evidence="1" id="KW-0812">Transmembrane</keyword>
<gene>
    <name evidence="2" type="ORF">COCVIDRAFT_110228</name>
</gene>
<dbReference type="AlphaFoldDB" id="W7E756"/>
<sequence>MHPPPYPRIASYNISRVFYLLSHMYKIPTFFFFQFVVIVVFTTTIILWCCFRTNIALHLHATQTLLD</sequence>
<reference evidence="2 3" key="1">
    <citation type="journal article" date="2013" name="PLoS Genet.">
        <title>Comparative genome structure, secondary metabolite, and effector coding capacity across Cochliobolus pathogens.</title>
        <authorList>
            <person name="Condon B.J."/>
            <person name="Leng Y."/>
            <person name="Wu D."/>
            <person name="Bushley K.E."/>
            <person name="Ohm R.A."/>
            <person name="Otillar R."/>
            <person name="Martin J."/>
            <person name="Schackwitz W."/>
            <person name="Grimwood J."/>
            <person name="MohdZainudin N."/>
            <person name="Xue C."/>
            <person name="Wang R."/>
            <person name="Manning V.A."/>
            <person name="Dhillon B."/>
            <person name="Tu Z.J."/>
            <person name="Steffenson B.J."/>
            <person name="Salamov A."/>
            <person name="Sun H."/>
            <person name="Lowry S."/>
            <person name="LaButti K."/>
            <person name="Han J."/>
            <person name="Copeland A."/>
            <person name="Lindquist E."/>
            <person name="Barry K."/>
            <person name="Schmutz J."/>
            <person name="Baker S.E."/>
            <person name="Ciuffetti L.M."/>
            <person name="Grigoriev I.V."/>
            <person name="Zhong S."/>
            <person name="Turgeon B.G."/>
        </authorList>
    </citation>
    <scope>NUCLEOTIDE SEQUENCE [LARGE SCALE GENOMIC DNA]</scope>
    <source>
        <strain evidence="2 3">FI3</strain>
    </source>
</reference>
<keyword evidence="1" id="KW-1133">Transmembrane helix</keyword>
<proteinExistence type="predicted"/>
<accession>W7E756</accession>
<name>W7E756_BIPV3</name>
<dbReference type="GeneID" id="26249731"/>